<dbReference type="InterPro" id="IPR000198">
    <property type="entry name" value="RhoGAP_dom"/>
</dbReference>
<dbReference type="Gene3D" id="1.10.555.10">
    <property type="entry name" value="Rho GTPase activation protein"/>
    <property type="match status" value="1"/>
</dbReference>
<gene>
    <name evidence="4" type="ORF">FWK35_00025703</name>
</gene>
<comment type="caution">
    <text evidence="4">The sequence shown here is derived from an EMBL/GenBank/DDBJ whole genome shotgun (WGS) entry which is preliminary data.</text>
</comment>
<accession>A0A6G0YIZ3</accession>
<reference evidence="4 5" key="1">
    <citation type="submission" date="2019-08" db="EMBL/GenBank/DDBJ databases">
        <title>Whole genome of Aphis craccivora.</title>
        <authorList>
            <person name="Voronova N.V."/>
            <person name="Shulinski R.S."/>
            <person name="Bandarenka Y.V."/>
            <person name="Zhorov D.G."/>
            <person name="Warner D."/>
        </authorList>
    </citation>
    <scope>NUCLEOTIDE SEQUENCE [LARGE SCALE GENOMIC DNA]</scope>
    <source>
        <strain evidence="4">180601</strain>
        <tissue evidence="4">Whole Body</tissue>
    </source>
</reference>
<proteinExistence type="predicted"/>
<protein>
    <submittedName>
        <fullName evidence="4">Rho GTPase-activating protein 6</fullName>
    </submittedName>
</protein>
<keyword evidence="1" id="KW-0343">GTPase activation</keyword>
<dbReference type="PANTHER" id="PTHR12635:SF7">
    <property type="entry name" value="RHO GTPASE ACTIVATING PROTEIN 6-RELATED"/>
    <property type="match status" value="1"/>
</dbReference>
<dbReference type="Proteomes" id="UP000478052">
    <property type="component" value="Unassembled WGS sequence"/>
</dbReference>
<dbReference type="PROSITE" id="PS50238">
    <property type="entry name" value="RHOGAP"/>
    <property type="match status" value="1"/>
</dbReference>
<feature type="region of interest" description="Disordered" evidence="2">
    <location>
        <begin position="453"/>
        <end position="485"/>
    </location>
</feature>
<keyword evidence="5" id="KW-1185">Reference proteome</keyword>
<feature type="region of interest" description="Disordered" evidence="2">
    <location>
        <begin position="107"/>
        <end position="153"/>
    </location>
</feature>
<feature type="domain" description="Rho-GAP" evidence="3">
    <location>
        <begin position="176"/>
        <end position="380"/>
    </location>
</feature>
<evidence type="ECO:0000259" key="3">
    <source>
        <dbReference type="PROSITE" id="PS50238"/>
    </source>
</evidence>
<dbReference type="InterPro" id="IPR037863">
    <property type="entry name" value="RHOGAP6/36"/>
</dbReference>
<dbReference type="GO" id="GO:0007165">
    <property type="term" value="P:signal transduction"/>
    <property type="evidence" value="ECO:0007669"/>
    <property type="project" value="InterPro"/>
</dbReference>
<feature type="compositionally biased region" description="Basic and acidic residues" evidence="2">
    <location>
        <begin position="470"/>
        <end position="482"/>
    </location>
</feature>
<feature type="compositionally biased region" description="Low complexity" evidence="2">
    <location>
        <begin position="587"/>
        <end position="604"/>
    </location>
</feature>
<organism evidence="4 5">
    <name type="scientific">Aphis craccivora</name>
    <name type="common">Cowpea aphid</name>
    <dbReference type="NCBI Taxonomy" id="307492"/>
    <lineage>
        <taxon>Eukaryota</taxon>
        <taxon>Metazoa</taxon>
        <taxon>Ecdysozoa</taxon>
        <taxon>Arthropoda</taxon>
        <taxon>Hexapoda</taxon>
        <taxon>Insecta</taxon>
        <taxon>Pterygota</taxon>
        <taxon>Neoptera</taxon>
        <taxon>Paraneoptera</taxon>
        <taxon>Hemiptera</taxon>
        <taxon>Sternorrhyncha</taxon>
        <taxon>Aphidomorpha</taxon>
        <taxon>Aphidoidea</taxon>
        <taxon>Aphididae</taxon>
        <taxon>Aphidini</taxon>
        <taxon>Aphis</taxon>
        <taxon>Aphis</taxon>
    </lineage>
</organism>
<evidence type="ECO:0000313" key="4">
    <source>
        <dbReference type="EMBL" id="KAF0756648.1"/>
    </source>
</evidence>
<evidence type="ECO:0000256" key="1">
    <source>
        <dbReference type="ARBA" id="ARBA00022468"/>
    </source>
</evidence>
<dbReference type="GO" id="GO:0005096">
    <property type="term" value="F:GTPase activator activity"/>
    <property type="evidence" value="ECO:0007669"/>
    <property type="project" value="UniProtKB-KW"/>
</dbReference>
<dbReference type="EMBL" id="VUJU01003804">
    <property type="protein sequence ID" value="KAF0756648.1"/>
    <property type="molecule type" value="Genomic_DNA"/>
</dbReference>
<dbReference type="SMART" id="SM00324">
    <property type="entry name" value="RhoGAP"/>
    <property type="match status" value="1"/>
</dbReference>
<evidence type="ECO:0000256" key="2">
    <source>
        <dbReference type="SAM" id="MobiDB-lite"/>
    </source>
</evidence>
<dbReference type="AlphaFoldDB" id="A0A6G0YIZ3"/>
<sequence length="734" mass="82813">GNCLWLHASGKSILLKDLCLLDLTDLEKEILSLVSLNKLQEISLGVPVRIPTGNVLSASPKKRRPYLLKRRANTTGNLKDKDDNESLYPHTIFGVSLNDCLEQERSSRSHLKVPTEAQYVPKSPRGRSSFSSYIEVPKDSSERSHSCDSTSSTPVSELIKTFTSSSSDILSDDNDSDIKSSKNGVPSFVTSCLNYLETYGLHKVGVFRISSSKKRLRQLREDFDHGKTLEETLSKSEDHVHDVATLLKEYFRALPDALLCNDLYQCFIQTQKIRNRHMQLDAIKHLIQLLPVANRNTLYALLMFLSNMAKFSEDSKNSNGHLVEGNKMDASNLATLFAPNILHKPIKELSPNDLSEEMTMERRLAIDVVTALIVPADLLDEVYVHMLDTNPEGLDNVMRLRFSNAEKTIQNGSTQESKETLLNVQDKIGANVSPELESTKHLESQEKKIWTRGEFTHQNSGIGGSDDTDDYRYKPRDRETRRSRSKGVTAFFPDDVEAFTYPVFERIQMSKKPDKILSDQIHANGNQVNDYDGVITASLMIPVPIKQLPNSSYPLNVEDTDIPFIEDESRQTNSSTANYQRMLATVSSDSSSISSPPTSPDNISGTTYTPDYYNKKSIKSDQRNMQSIKDLSKDVDSDHYKAEKKGKEKDIKFYQKILSSTGLDRLSKSASSTGVPKTSVYKEKLKHGPDDMTLSPFLQYFRFKVNYDRFQEFGWCHTCGVSTADVPRQNNRDM</sequence>
<dbReference type="Pfam" id="PF00620">
    <property type="entry name" value="RhoGAP"/>
    <property type="match status" value="1"/>
</dbReference>
<dbReference type="PANTHER" id="PTHR12635">
    <property type="entry name" value="RHO-GTPASE-ACTIVATING PROTEIN 6 FAMILY MEMBER"/>
    <property type="match status" value="1"/>
</dbReference>
<evidence type="ECO:0000313" key="5">
    <source>
        <dbReference type="Proteomes" id="UP000478052"/>
    </source>
</evidence>
<feature type="compositionally biased region" description="Basic and acidic residues" evidence="2">
    <location>
        <begin position="136"/>
        <end position="146"/>
    </location>
</feature>
<feature type="non-terminal residue" evidence="4">
    <location>
        <position position="1"/>
    </location>
</feature>
<feature type="region of interest" description="Disordered" evidence="2">
    <location>
        <begin position="587"/>
        <end position="609"/>
    </location>
</feature>
<dbReference type="InterPro" id="IPR008936">
    <property type="entry name" value="Rho_GTPase_activation_prot"/>
</dbReference>
<dbReference type="SUPFAM" id="SSF48350">
    <property type="entry name" value="GTPase activation domain, GAP"/>
    <property type="match status" value="1"/>
</dbReference>
<dbReference type="OrthoDB" id="10024839at2759"/>
<name>A0A6G0YIZ3_APHCR</name>